<gene>
    <name evidence="1" type="ORF">B1207_06290</name>
</gene>
<name>A0A364LKB3_9GAMM</name>
<accession>A0A364LKB3</accession>
<evidence type="ECO:0000313" key="1">
    <source>
        <dbReference type="EMBL" id="RAP37030.1"/>
    </source>
</evidence>
<dbReference type="AlphaFoldDB" id="A0A364LKB3"/>
<proteinExistence type="predicted"/>
<dbReference type="RefSeq" id="WP_112219145.1">
    <property type="nucleotide sequence ID" value="NZ_MVJN01000004.1"/>
</dbReference>
<dbReference type="Proteomes" id="UP000249458">
    <property type="component" value="Unassembled WGS sequence"/>
</dbReference>
<sequence>MLLAEFDYDYTFVSSTTKQFISSLFEAVETNDGQALTNLMADGLPLEVSNQLLVGGGVIKAVNRLDEQVKAVKAALTFALLSAAQKDYSNIVDIIAKSSISGKAASHLFTPIQVNYAQKEAACSILLNNRDKKQQELAAKLEKKKAEQLKRAQEIFLLTNTFVLAMVSTGLMCNNATECAELMSIQMKTYLTSLVNLLESYEEKDSKESPGKEMQEEFAKRQSGIKFLKDLAAEASPAFFQSAQAVQAKLEQAKTIAENYGYKSSF</sequence>
<reference evidence="1 2" key="1">
    <citation type="submission" date="2017-02" db="EMBL/GenBank/DDBJ databases">
        <title>Legionella quilivanii strain from human: case report and whole genome sequencing analysis.</title>
        <authorList>
            <person name="Lalancette C."/>
            <person name="Leduc J.-M."/>
            <person name="Levesque S."/>
            <person name="Fournier E."/>
            <person name="Saoud J."/>
            <person name="Faucher S.P."/>
            <person name="Bernard K."/>
            <person name="Martineau C."/>
            <person name="Longtin J."/>
        </authorList>
    </citation>
    <scope>NUCLEOTIDE SEQUENCE [LARGE SCALE GENOMIC DNA]</scope>
    <source>
        <strain evidence="1 2">ID143958</strain>
    </source>
</reference>
<comment type="caution">
    <text evidence="1">The sequence shown here is derived from an EMBL/GenBank/DDBJ whole genome shotgun (WGS) entry which is preliminary data.</text>
</comment>
<dbReference type="EMBL" id="MVJN01000004">
    <property type="protein sequence ID" value="RAP37030.1"/>
    <property type="molecule type" value="Genomic_DNA"/>
</dbReference>
<organism evidence="1 2">
    <name type="scientific">Legionella quinlivanii</name>
    <dbReference type="NCBI Taxonomy" id="45073"/>
    <lineage>
        <taxon>Bacteria</taxon>
        <taxon>Pseudomonadati</taxon>
        <taxon>Pseudomonadota</taxon>
        <taxon>Gammaproteobacteria</taxon>
        <taxon>Legionellales</taxon>
        <taxon>Legionellaceae</taxon>
        <taxon>Legionella</taxon>
    </lineage>
</organism>
<protein>
    <submittedName>
        <fullName evidence="1">Uncharacterized protein</fullName>
    </submittedName>
</protein>
<evidence type="ECO:0000313" key="2">
    <source>
        <dbReference type="Proteomes" id="UP000249458"/>
    </source>
</evidence>